<dbReference type="OrthoDB" id="2735536at2759"/>
<sequence>MPTAFLTDVQDAARLLAAAVAVDLVKNERLFAYSINRSWNKLRDRVRELFLDRPELAIAGRDTSKPISRAEEILRLVGQPGFVSEEQVLRDFVDSMYPQK</sequence>
<dbReference type="STRING" id="454130.A0A0U5CRP7"/>
<dbReference type="Proteomes" id="UP000054771">
    <property type="component" value="Unassembled WGS sequence"/>
</dbReference>
<name>A0A0U5CRP7_ASPCI</name>
<proteinExistence type="predicted"/>
<evidence type="ECO:0000313" key="2">
    <source>
        <dbReference type="Proteomes" id="UP000054771"/>
    </source>
</evidence>
<dbReference type="EMBL" id="CDMC01000007">
    <property type="protein sequence ID" value="CEN62672.1"/>
    <property type="molecule type" value="Genomic_DNA"/>
</dbReference>
<accession>A0A0U5CRP7</accession>
<protein>
    <submittedName>
        <fullName evidence="1">Uncharacterized protein</fullName>
    </submittedName>
</protein>
<dbReference type="AlphaFoldDB" id="A0A0U5CRP7"/>
<dbReference type="Gene3D" id="3.40.50.720">
    <property type="entry name" value="NAD(P)-binding Rossmann-like Domain"/>
    <property type="match status" value="1"/>
</dbReference>
<gene>
    <name evidence="1" type="ORF">ASPCAL09304</name>
</gene>
<reference evidence="2" key="1">
    <citation type="journal article" date="2016" name="Genome Announc.">
        <title>Draft genome sequences of fungus Aspergillus calidoustus.</title>
        <authorList>
            <person name="Horn F."/>
            <person name="Linde J."/>
            <person name="Mattern D.J."/>
            <person name="Walther G."/>
            <person name="Guthke R."/>
            <person name="Scherlach K."/>
            <person name="Martin K."/>
            <person name="Brakhage A.A."/>
            <person name="Petzke L."/>
            <person name="Valiante V."/>
        </authorList>
    </citation>
    <scope>NUCLEOTIDE SEQUENCE [LARGE SCALE GENOMIC DNA]</scope>
    <source>
        <strain evidence="2">SF006504</strain>
    </source>
</reference>
<evidence type="ECO:0000313" key="1">
    <source>
        <dbReference type="EMBL" id="CEN62672.1"/>
    </source>
</evidence>
<keyword evidence="2" id="KW-1185">Reference proteome</keyword>
<organism evidence="1 2">
    <name type="scientific">Aspergillus calidoustus</name>
    <dbReference type="NCBI Taxonomy" id="454130"/>
    <lineage>
        <taxon>Eukaryota</taxon>
        <taxon>Fungi</taxon>
        <taxon>Dikarya</taxon>
        <taxon>Ascomycota</taxon>
        <taxon>Pezizomycotina</taxon>
        <taxon>Eurotiomycetes</taxon>
        <taxon>Eurotiomycetidae</taxon>
        <taxon>Eurotiales</taxon>
        <taxon>Aspergillaceae</taxon>
        <taxon>Aspergillus</taxon>
        <taxon>Aspergillus subgen. Nidulantes</taxon>
    </lineage>
</organism>